<organism evidence="8 9">
    <name type="scientific">Catenaria anguillulae PL171</name>
    <dbReference type="NCBI Taxonomy" id="765915"/>
    <lineage>
        <taxon>Eukaryota</taxon>
        <taxon>Fungi</taxon>
        <taxon>Fungi incertae sedis</taxon>
        <taxon>Blastocladiomycota</taxon>
        <taxon>Blastocladiomycetes</taxon>
        <taxon>Blastocladiales</taxon>
        <taxon>Catenariaceae</taxon>
        <taxon>Catenaria</taxon>
    </lineage>
</organism>
<name>A0A1Y2HK05_9FUNG</name>
<dbReference type="InterPro" id="IPR047089">
    <property type="entry name" value="Asp-tRNA-ligase_1_N"/>
</dbReference>
<dbReference type="Gene3D" id="3.30.1360.30">
    <property type="entry name" value="GAD-like domain"/>
    <property type="match status" value="1"/>
</dbReference>
<reference evidence="8 9" key="1">
    <citation type="submission" date="2016-07" db="EMBL/GenBank/DDBJ databases">
        <title>Pervasive Adenine N6-methylation of Active Genes in Fungi.</title>
        <authorList>
            <consortium name="DOE Joint Genome Institute"/>
            <person name="Mondo S.J."/>
            <person name="Dannebaum R.O."/>
            <person name="Kuo R.C."/>
            <person name="Labutti K."/>
            <person name="Haridas S."/>
            <person name="Kuo A."/>
            <person name="Salamov A."/>
            <person name="Ahrendt S.R."/>
            <person name="Lipzen A."/>
            <person name="Sullivan W."/>
            <person name="Andreopoulos W.B."/>
            <person name="Clum A."/>
            <person name="Lindquist E."/>
            <person name="Daum C."/>
            <person name="Ramamoorthy G.K."/>
            <person name="Gryganskyi A."/>
            <person name="Culley D."/>
            <person name="Magnuson J.K."/>
            <person name="James T.Y."/>
            <person name="O'Malley M.A."/>
            <person name="Stajich J.E."/>
            <person name="Spatafora J.W."/>
            <person name="Visel A."/>
            <person name="Grigoriev I.V."/>
        </authorList>
    </citation>
    <scope>NUCLEOTIDE SEQUENCE [LARGE SCALE GENOMIC DNA]</scope>
    <source>
        <strain evidence="8 9">PL171</strain>
    </source>
</reference>
<dbReference type="SUPFAM" id="SSF55681">
    <property type="entry name" value="Class II aaRS and biotin synthetases"/>
    <property type="match status" value="1"/>
</dbReference>
<dbReference type="PROSITE" id="PS50862">
    <property type="entry name" value="AA_TRNA_LIGASE_II"/>
    <property type="match status" value="1"/>
</dbReference>
<protein>
    <submittedName>
        <fullName evidence="8">tRNA synthetases class II-domain-containing protein</fullName>
    </submittedName>
</protein>
<evidence type="ECO:0000256" key="6">
    <source>
        <dbReference type="ARBA" id="ARBA00023146"/>
    </source>
</evidence>
<keyword evidence="9" id="KW-1185">Reference proteome</keyword>
<dbReference type="GO" id="GO:0006422">
    <property type="term" value="P:aspartyl-tRNA aminoacylation"/>
    <property type="evidence" value="ECO:0007669"/>
    <property type="project" value="TreeGrafter"/>
</dbReference>
<dbReference type="Pfam" id="PF00152">
    <property type="entry name" value="tRNA-synt_2"/>
    <property type="match status" value="1"/>
</dbReference>
<dbReference type="HAMAP" id="MF_00044">
    <property type="entry name" value="Asp_tRNA_synth_type1"/>
    <property type="match status" value="1"/>
</dbReference>
<evidence type="ECO:0000256" key="2">
    <source>
        <dbReference type="ARBA" id="ARBA00022598"/>
    </source>
</evidence>
<keyword evidence="4" id="KW-0067">ATP-binding</keyword>
<sequence>MICLHLLVPVIRHQSVRPLRAAAASARHLRFAAVPRPNEQDAALFGNSHIVPATPVDDPVSPYTRTTFCGHVSLSQHSGKAIALTGWVESIRKLSPELTFIVLRDGTGKVQLVLRNRPDLVKQFDSQASLESVVAVKGKVVPRPAGDKQTQELEVDSVEVVNRAAKLPVHLFGPPDSLPSEDARLKHRYLDLRRPALQSALRTRSLAMHSIRTALLAHNFTEIETPTLFKSTPEGAREFLVPTRRPGLFYALTQSPQQYKQLLMASGFDRYFQFARCYRDEDQRADRQPEFTQVDLEVAWADPPTIRGIVQDVMVKAFDECLGIKLDTQRDFPVFTYDEVMARFGSDKPDFRFAGVCEIRQVDDLLTPEMSETHSLDVIHVPADKYPLSGAEVKKLAAAAKALGVTVVKSKGSAPTLPYLSPTARWPYPAGDLAFLHLRKGKHLRGGSTALGTWRTQFLFTHLPSTLRPTPSRPFAFQWVQGFPLLTPVALDDKPAYALGANDAQWSATHHPFTAPHPSDLPLLSTRPGAVRGQHYDLVLNGFEIAGGSIRIHQHELQQRVFELLGMGEAQTRQFAHLLDALRYGCPPHGGIAIGFDRLMSVMLDRPSIRDVIAFPKSSGAEAMVGSPSVVGEGQLREYHIDVKKN</sequence>
<feature type="domain" description="Aminoacyl-transfer RNA synthetases class-II family profile" evidence="7">
    <location>
        <begin position="211"/>
        <end position="616"/>
    </location>
</feature>
<dbReference type="CDD" id="cd04317">
    <property type="entry name" value="EcAspRS_like_N"/>
    <property type="match status" value="1"/>
</dbReference>
<dbReference type="GO" id="GO:0003676">
    <property type="term" value="F:nucleic acid binding"/>
    <property type="evidence" value="ECO:0007669"/>
    <property type="project" value="InterPro"/>
</dbReference>
<keyword evidence="5" id="KW-0648">Protein biosynthesis</keyword>
<dbReference type="GO" id="GO:0005524">
    <property type="term" value="F:ATP binding"/>
    <property type="evidence" value="ECO:0007669"/>
    <property type="project" value="UniProtKB-KW"/>
</dbReference>
<dbReference type="PANTHER" id="PTHR22594">
    <property type="entry name" value="ASPARTYL/LYSYL-TRNA SYNTHETASE"/>
    <property type="match status" value="1"/>
</dbReference>
<dbReference type="GO" id="GO:0004815">
    <property type="term" value="F:aspartate-tRNA ligase activity"/>
    <property type="evidence" value="ECO:0007669"/>
    <property type="project" value="TreeGrafter"/>
</dbReference>
<keyword evidence="2" id="KW-0436">Ligase</keyword>
<dbReference type="InterPro" id="IPR004524">
    <property type="entry name" value="Asp-tRNA-ligase_1"/>
</dbReference>
<dbReference type="SUPFAM" id="SSF50249">
    <property type="entry name" value="Nucleic acid-binding proteins"/>
    <property type="match status" value="1"/>
</dbReference>
<evidence type="ECO:0000313" key="8">
    <source>
        <dbReference type="EMBL" id="ORZ33422.1"/>
    </source>
</evidence>
<keyword evidence="6 8" id="KW-0030">Aminoacyl-tRNA synthetase</keyword>
<evidence type="ECO:0000259" key="7">
    <source>
        <dbReference type="PROSITE" id="PS50862"/>
    </source>
</evidence>
<proteinExistence type="inferred from homology"/>
<evidence type="ECO:0000256" key="3">
    <source>
        <dbReference type="ARBA" id="ARBA00022741"/>
    </source>
</evidence>
<comment type="caution">
    <text evidence="8">The sequence shown here is derived from an EMBL/GenBank/DDBJ whole genome shotgun (WGS) entry which is preliminary data.</text>
</comment>
<dbReference type="Pfam" id="PF01336">
    <property type="entry name" value="tRNA_anti-codon"/>
    <property type="match status" value="1"/>
</dbReference>
<dbReference type="InterPro" id="IPR045864">
    <property type="entry name" value="aa-tRNA-synth_II/BPL/LPL"/>
</dbReference>
<dbReference type="Proteomes" id="UP000193411">
    <property type="component" value="Unassembled WGS sequence"/>
</dbReference>
<dbReference type="InterPro" id="IPR012340">
    <property type="entry name" value="NA-bd_OB-fold"/>
</dbReference>
<dbReference type="InterPro" id="IPR002312">
    <property type="entry name" value="Asp/Asn-tRNA-synth_IIb"/>
</dbReference>
<comment type="similarity">
    <text evidence="1">Belongs to the class-II aminoacyl-tRNA synthetase family. Type 1 subfamily.</text>
</comment>
<dbReference type="InterPro" id="IPR004364">
    <property type="entry name" value="Aa-tRNA-synt_II"/>
</dbReference>
<accession>A0A1Y2HK05</accession>
<dbReference type="PANTHER" id="PTHR22594:SF5">
    <property type="entry name" value="ASPARTATE--TRNA LIGASE, MITOCHONDRIAL"/>
    <property type="match status" value="1"/>
</dbReference>
<dbReference type="Gene3D" id="3.30.930.10">
    <property type="entry name" value="Bira Bifunctional Protein, Domain 2"/>
    <property type="match status" value="1"/>
</dbReference>
<dbReference type="OrthoDB" id="439710at2759"/>
<evidence type="ECO:0000256" key="5">
    <source>
        <dbReference type="ARBA" id="ARBA00022917"/>
    </source>
</evidence>
<dbReference type="AlphaFoldDB" id="A0A1Y2HK05"/>
<dbReference type="GO" id="GO:0005739">
    <property type="term" value="C:mitochondrion"/>
    <property type="evidence" value="ECO:0007669"/>
    <property type="project" value="TreeGrafter"/>
</dbReference>
<keyword evidence="3" id="KW-0547">Nucleotide-binding</keyword>
<evidence type="ECO:0000256" key="1">
    <source>
        <dbReference type="ARBA" id="ARBA00006303"/>
    </source>
</evidence>
<dbReference type="Gene3D" id="2.40.50.140">
    <property type="entry name" value="Nucleic acid-binding proteins"/>
    <property type="match status" value="1"/>
</dbReference>
<dbReference type="PRINTS" id="PR01042">
    <property type="entry name" value="TRNASYNTHASP"/>
</dbReference>
<gene>
    <name evidence="8" type="ORF">BCR44DRAFT_38711</name>
</gene>
<evidence type="ECO:0000313" key="9">
    <source>
        <dbReference type="Proteomes" id="UP000193411"/>
    </source>
</evidence>
<dbReference type="InterPro" id="IPR004115">
    <property type="entry name" value="GAD-like_sf"/>
</dbReference>
<dbReference type="EMBL" id="MCFL01000036">
    <property type="protein sequence ID" value="ORZ33422.1"/>
    <property type="molecule type" value="Genomic_DNA"/>
</dbReference>
<evidence type="ECO:0000256" key="4">
    <source>
        <dbReference type="ARBA" id="ARBA00022840"/>
    </source>
</evidence>
<dbReference type="NCBIfam" id="NF001750">
    <property type="entry name" value="PRK00476.1"/>
    <property type="match status" value="1"/>
</dbReference>
<dbReference type="InterPro" id="IPR004365">
    <property type="entry name" value="NA-bd_OB_tRNA"/>
</dbReference>
<dbReference type="STRING" id="765915.A0A1Y2HK05"/>
<dbReference type="InterPro" id="IPR006195">
    <property type="entry name" value="aa-tRNA-synth_II"/>
</dbReference>